<feature type="active site" description="Proton donor; for delta-elimination activity" evidence="15">
    <location>
        <position position="263"/>
    </location>
</feature>
<evidence type="ECO:0000313" key="18">
    <source>
        <dbReference type="EMBL" id="RDX02746.1"/>
    </source>
</evidence>
<dbReference type="InterPro" id="IPR015886">
    <property type="entry name" value="H2TH_FPG"/>
</dbReference>
<comment type="caution">
    <text evidence="15">Lacks conserved residue(s) required for the propagation of feature annotation.</text>
</comment>
<evidence type="ECO:0000256" key="2">
    <source>
        <dbReference type="ARBA" id="ARBA00009409"/>
    </source>
</evidence>
<dbReference type="InterPro" id="IPR010979">
    <property type="entry name" value="Ribosomal_uS13-like_H2TH"/>
</dbReference>
<dbReference type="GO" id="GO:0003684">
    <property type="term" value="F:damaged DNA binding"/>
    <property type="evidence" value="ECO:0007669"/>
    <property type="project" value="InterPro"/>
</dbReference>
<keyword evidence="8 15" id="KW-0862">Zinc</keyword>
<comment type="catalytic activity">
    <reaction evidence="1 15">
        <text>Hydrolysis of DNA containing ring-opened 7-methylguanine residues, releasing 2,6-diamino-4-hydroxy-5-(N-methyl)formamidopyrimidine.</text>
        <dbReference type="EC" id="3.2.2.23"/>
    </reaction>
</comment>
<dbReference type="InterPro" id="IPR035937">
    <property type="entry name" value="FPG_N"/>
</dbReference>
<protein>
    <recommendedName>
        <fullName evidence="15">Formamidopyrimidine-DNA glycosylase</fullName>
        <shortName evidence="15">Fapy-DNA glycosylase</shortName>
        <ecNumber evidence="15">3.2.2.23</ecNumber>
    </recommendedName>
    <alternativeName>
        <fullName evidence="15">DNA-(apurinic or apyrimidinic site) lyase MutM</fullName>
        <shortName evidence="15">AP lyase MutM</shortName>
        <ecNumber evidence="15">4.2.99.18</ecNumber>
    </alternativeName>
</protein>
<evidence type="ECO:0000256" key="13">
    <source>
        <dbReference type="ARBA" id="ARBA00023295"/>
    </source>
</evidence>
<comment type="similarity">
    <text evidence="2 15">Belongs to the FPG family.</text>
</comment>
<keyword evidence="19" id="KW-1185">Reference proteome</keyword>
<keyword evidence="7 15" id="KW-0378">Hydrolase</keyword>
<dbReference type="InterPro" id="IPR020629">
    <property type="entry name" value="FPG_Glyclase"/>
</dbReference>
<keyword evidence="13 15" id="KW-0326">Glycosidase</keyword>
<dbReference type="EC" id="4.2.99.18" evidence="15"/>
<dbReference type="CDD" id="cd08966">
    <property type="entry name" value="EcFpg-like_N"/>
    <property type="match status" value="1"/>
</dbReference>
<dbReference type="GO" id="GO:0006284">
    <property type="term" value="P:base-excision repair"/>
    <property type="evidence" value="ECO:0007669"/>
    <property type="project" value="InterPro"/>
</dbReference>
<dbReference type="InterPro" id="IPR010663">
    <property type="entry name" value="Znf_FPG/IleRS"/>
</dbReference>
<dbReference type="Proteomes" id="UP000257055">
    <property type="component" value="Unassembled WGS sequence"/>
</dbReference>
<comment type="subunit">
    <text evidence="3 15">Monomer.</text>
</comment>
<dbReference type="PANTHER" id="PTHR22993:SF9">
    <property type="entry name" value="FORMAMIDOPYRIMIDINE-DNA GLYCOSYLASE"/>
    <property type="match status" value="1"/>
</dbReference>
<dbReference type="SUPFAM" id="SSF57716">
    <property type="entry name" value="Glucocorticoid receptor-like (DNA-binding domain)"/>
    <property type="match status" value="1"/>
</dbReference>
<dbReference type="SMART" id="SM00898">
    <property type="entry name" value="Fapy_DNA_glyco"/>
    <property type="match status" value="1"/>
</dbReference>
<evidence type="ECO:0000313" key="19">
    <source>
        <dbReference type="Proteomes" id="UP000257055"/>
    </source>
</evidence>
<dbReference type="PROSITE" id="PS51068">
    <property type="entry name" value="FPG_CAT"/>
    <property type="match status" value="1"/>
</dbReference>
<keyword evidence="6 15" id="KW-0863">Zinc-finger</keyword>
<comment type="cofactor">
    <cofactor evidence="15">
        <name>Zn(2+)</name>
        <dbReference type="ChEBI" id="CHEBI:29105"/>
    </cofactor>
    <text evidence="15">Binds 1 zinc ion per subunit.</text>
</comment>
<dbReference type="Gene3D" id="3.20.190.10">
    <property type="entry name" value="MutM-like, N-terminal"/>
    <property type="match status" value="1"/>
</dbReference>
<evidence type="ECO:0000256" key="3">
    <source>
        <dbReference type="ARBA" id="ARBA00011245"/>
    </source>
</evidence>
<dbReference type="GO" id="GO:0140078">
    <property type="term" value="F:class I DNA-(apurinic or apyrimidinic site) endonuclease activity"/>
    <property type="evidence" value="ECO:0007669"/>
    <property type="project" value="UniProtKB-EC"/>
</dbReference>
<evidence type="ECO:0000259" key="17">
    <source>
        <dbReference type="PROSITE" id="PS51068"/>
    </source>
</evidence>
<dbReference type="PROSITE" id="PS51066">
    <property type="entry name" value="ZF_FPG_2"/>
    <property type="match status" value="1"/>
</dbReference>
<feature type="binding site" evidence="15">
    <location>
        <position position="111"/>
    </location>
    <ligand>
        <name>DNA</name>
        <dbReference type="ChEBI" id="CHEBI:16991"/>
    </ligand>
</feature>
<evidence type="ECO:0000256" key="8">
    <source>
        <dbReference type="ARBA" id="ARBA00022833"/>
    </source>
</evidence>
<dbReference type="EMBL" id="LARY01000001">
    <property type="protein sequence ID" value="RDX02746.1"/>
    <property type="molecule type" value="Genomic_DNA"/>
</dbReference>
<dbReference type="AlphaFoldDB" id="A0A3D8TUI0"/>
<evidence type="ECO:0000256" key="5">
    <source>
        <dbReference type="ARBA" id="ARBA00022763"/>
    </source>
</evidence>
<keyword evidence="4 15" id="KW-0479">Metal-binding</keyword>
<dbReference type="SUPFAM" id="SSF81624">
    <property type="entry name" value="N-terminal domain of MutM-like DNA repair proteins"/>
    <property type="match status" value="1"/>
</dbReference>
<feature type="active site" description="Proton donor; for beta-elimination activity" evidence="15">
    <location>
        <position position="59"/>
    </location>
</feature>
<evidence type="ECO:0000256" key="7">
    <source>
        <dbReference type="ARBA" id="ARBA00022801"/>
    </source>
</evidence>
<dbReference type="GO" id="GO:0034039">
    <property type="term" value="F:8-oxo-7,8-dihydroguanine DNA N-glycosylase activity"/>
    <property type="evidence" value="ECO:0007669"/>
    <property type="project" value="TreeGrafter"/>
</dbReference>
<dbReference type="GO" id="GO:0008270">
    <property type="term" value="F:zinc ion binding"/>
    <property type="evidence" value="ECO:0007669"/>
    <property type="project" value="UniProtKB-UniRule"/>
</dbReference>
<evidence type="ECO:0000256" key="1">
    <source>
        <dbReference type="ARBA" id="ARBA00001668"/>
    </source>
</evidence>
<comment type="catalytic activity">
    <reaction evidence="14 15">
        <text>2'-deoxyribonucleotide-(2'-deoxyribose 5'-phosphate)-2'-deoxyribonucleotide-DNA = a 3'-end 2'-deoxyribonucleotide-(2,3-dehydro-2,3-deoxyribose 5'-phosphate)-DNA + a 5'-end 5'-phospho-2'-deoxyribonucleoside-DNA + H(+)</text>
        <dbReference type="Rhea" id="RHEA:66592"/>
        <dbReference type="Rhea" id="RHEA-COMP:13180"/>
        <dbReference type="Rhea" id="RHEA-COMP:16897"/>
        <dbReference type="Rhea" id="RHEA-COMP:17067"/>
        <dbReference type="ChEBI" id="CHEBI:15378"/>
        <dbReference type="ChEBI" id="CHEBI:136412"/>
        <dbReference type="ChEBI" id="CHEBI:157695"/>
        <dbReference type="ChEBI" id="CHEBI:167181"/>
        <dbReference type="EC" id="4.2.99.18"/>
    </reaction>
</comment>
<keyword evidence="11 15" id="KW-0456">Lyase</keyword>
<organism evidence="18 19">
    <name type="scientific">Listeria kieliensis</name>
    <dbReference type="NCBI Taxonomy" id="1621700"/>
    <lineage>
        <taxon>Bacteria</taxon>
        <taxon>Bacillati</taxon>
        <taxon>Bacillota</taxon>
        <taxon>Bacilli</taxon>
        <taxon>Bacillales</taxon>
        <taxon>Listeriaceae</taxon>
        <taxon>Listeria</taxon>
    </lineage>
</organism>
<dbReference type="InterPro" id="IPR015887">
    <property type="entry name" value="DNA_glyclase_Znf_dom_DNA_BS"/>
</dbReference>
<dbReference type="SMART" id="SM01232">
    <property type="entry name" value="H2TH"/>
    <property type="match status" value="1"/>
</dbReference>
<feature type="active site" description="Proton donor" evidence="15">
    <location>
        <position position="3"/>
    </location>
</feature>
<dbReference type="NCBIfam" id="TIGR00577">
    <property type="entry name" value="fpg"/>
    <property type="match status" value="1"/>
</dbReference>
<evidence type="ECO:0000256" key="15">
    <source>
        <dbReference type="HAMAP-Rule" id="MF_00103"/>
    </source>
</evidence>
<dbReference type="EC" id="3.2.2.23" evidence="15"/>
<evidence type="ECO:0000259" key="16">
    <source>
        <dbReference type="PROSITE" id="PS51066"/>
    </source>
</evidence>
<dbReference type="InterPro" id="IPR000214">
    <property type="entry name" value="Znf_DNA_glyclase/AP_lyase"/>
</dbReference>
<evidence type="ECO:0000256" key="9">
    <source>
        <dbReference type="ARBA" id="ARBA00023125"/>
    </source>
</evidence>
<dbReference type="GO" id="GO:0003690">
    <property type="term" value="F:double-stranded DNA binding"/>
    <property type="evidence" value="ECO:0007669"/>
    <property type="project" value="UniProtKB-ARBA"/>
</dbReference>
<sequence length="273" mass="30938">MPELPEVENVRKTLNELVVGKKIDRVSVGVPKMIVNGDPDEFKLALVGEEFEAVRRRGKFLVFDLTNCSLLSHLRMEGKFRLNEDTDEVSKHTHIRFHFTDHTELRFLDVRKFGTMEWIKKYGEADTKSILKLGPEPFPGSFELAPFRSRLKKSTRAIKTILLDQKLVAGVGNIYADEICYRAKVLPNRAANSLSKLEVSRVYEETMAIMEEAVALGGSTIRTYVNSQGELGRFQEKLVVYGHEGEPCPTCGILIEKIKLNGRGTHFCPHCQK</sequence>
<dbReference type="PROSITE" id="PS01242">
    <property type="entry name" value="ZF_FPG_1"/>
    <property type="match status" value="1"/>
</dbReference>
<accession>A0A3D8TUI0</accession>
<keyword evidence="12 15" id="KW-0511">Multifunctional enzyme</keyword>
<dbReference type="NCBIfam" id="NF002211">
    <property type="entry name" value="PRK01103.1"/>
    <property type="match status" value="1"/>
</dbReference>
<dbReference type="FunFam" id="1.10.8.50:FF:000003">
    <property type="entry name" value="Formamidopyrimidine-DNA glycosylase"/>
    <property type="match status" value="1"/>
</dbReference>
<keyword evidence="5 15" id="KW-0227">DNA damage</keyword>
<dbReference type="Pfam" id="PF01149">
    <property type="entry name" value="Fapy_DNA_glyco"/>
    <property type="match status" value="1"/>
</dbReference>
<evidence type="ECO:0000256" key="6">
    <source>
        <dbReference type="ARBA" id="ARBA00022771"/>
    </source>
</evidence>
<dbReference type="SUPFAM" id="SSF46946">
    <property type="entry name" value="S13-like H2TH domain"/>
    <property type="match status" value="1"/>
</dbReference>
<dbReference type="PANTHER" id="PTHR22993">
    <property type="entry name" value="FORMAMIDOPYRIMIDINE-DNA GLYCOSYLASE"/>
    <property type="match status" value="1"/>
</dbReference>
<evidence type="ECO:0000256" key="10">
    <source>
        <dbReference type="ARBA" id="ARBA00023204"/>
    </source>
</evidence>
<keyword evidence="10 15" id="KW-0234">DNA repair</keyword>
<keyword evidence="9 15" id="KW-0238">DNA-binding</keyword>
<evidence type="ECO:0000256" key="14">
    <source>
        <dbReference type="ARBA" id="ARBA00044632"/>
    </source>
</evidence>
<name>A0A3D8TUI0_9LIST</name>
<gene>
    <name evidence="15" type="primary">mutM</name>
    <name evidence="15" type="synonym">fpg</name>
    <name evidence="18" type="ORF">UR08_04360</name>
</gene>
<feature type="binding site" evidence="15">
    <location>
        <position position="92"/>
    </location>
    <ligand>
        <name>DNA</name>
        <dbReference type="ChEBI" id="CHEBI:16991"/>
    </ligand>
</feature>
<evidence type="ECO:0000256" key="12">
    <source>
        <dbReference type="ARBA" id="ARBA00023268"/>
    </source>
</evidence>
<dbReference type="Pfam" id="PF06827">
    <property type="entry name" value="zf-FPG_IleRS"/>
    <property type="match status" value="1"/>
</dbReference>
<dbReference type="InterPro" id="IPR012319">
    <property type="entry name" value="FPG_cat"/>
</dbReference>
<reference evidence="19" key="1">
    <citation type="submission" date="2015-04" db="EMBL/GenBank/DDBJ databases">
        <authorList>
            <person name="Schardt J."/>
            <person name="Mueller-Herbst S."/>
            <person name="Scherer S."/>
            <person name="Huptas C."/>
        </authorList>
    </citation>
    <scope>NUCLEOTIDE SEQUENCE [LARGE SCALE GENOMIC DNA]</scope>
    <source>
        <strain evidence="19">Kiel-L1</strain>
    </source>
</reference>
<dbReference type="HAMAP" id="MF_00103">
    <property type="entry name" value="Fapy_DNA_glycosyl"/>
    <property type="match status" value="1"/>
</dbReference>
<feature type="active site" description="Schiff-base intermediate with DNA" evidence="15">
    <location>
        <position position="2"/>
    </location>
</feature>
<comment type="caution">
    <text evidence="18">The sequence shown here is derived from an EMBL/GenBank/DDBJ whole genome shotgun (WGS) entry which is preliminary data.</text>
</comment>
<evidence type="ECO:0000256" key="4">
    <source>
        <dbReference type="ARBA" id="ARBA00022723"/>
    </source>
</evidence>
<feature type="domain" description="Formamidopyrimidine-DNA glycosylase catalytic" evidence="17">
    <location>
        <begin position="2"/>
        <end position="114"/>
    </location>
</feature>
<dbReference type="FunFam" id="3.20.190.10:FF:000001">
    <property type="entry name" value="Formamidopyrimidine-DNA glycosylase"/>
    <property type="match status" value="1"/>
</dbReference>
<comment type="function">
    <text evidence="15">Involved in base excision repair of DNA damaged by oxidation or by mutagenic agents. Acts as DNA glycosylase that recognizes and removes damaged bases. Has a preference for oxidized purines, such as 7,8-dihydro-8-oxoguanine (8-oxoG). Has AP (apurinic/apyrimidinic) lyase activity and introduces nicks in the DNA strand. Cleaves the DNA backbone by beta-delta elimination to generate a single-strand break at the site of the removed base with both 3'- and 5'-phosphates.</text>
</comment>
<dbReference type="Pfam" id="PF06831">
    <property type="entry name" value="H2TH"/>
    <property type="match status" value="1"/>
</dbReference>
<feature type="domain" description="FPG-type" evidence="16">
    <location>
        <begin position="239"/>
        <end position="273"/>
    </location>
</feature>
<evidence type="ECO:0000256" key="11">
    <source>
        <dbReference type="ARBA" id="ARBA00023239"/>
    </source>
</evidence>
<proteinExistence type="inferred from homology"/>
<dbReference type="RefSeq" id="WP_115752434.1">
    <property type="nucleotide sequence ID" value="NZ_LARY01000001.1"/>
</dbReference>
<dbReference type="Gene3D" id="1.10.8.50">
    <property type="match status" value="1"/>
</dbReference>